<protein>
    <submittedName>
        <fullName evidence="4">Extracellular solute-binding protein</fullName>
    </submittedName>
</protein>
<reference evidence="4" key="1">
    <citation type="submission" date="2024-03" db="EMBL/GenBank/DDBJ databases">
        <title>Complete genome sequence of Sulfurisphaera javensis strain KD-1.</title>
        <authorList>
            <person name="Sakai H."/>
            <person name="Nur N."/>
            <person name="Suwanto A."/>
            <person name="Kurosawa N."/>
        </authorList>
    </citation>
    <scope>NUCLEOTIDE SEQUENCE</scope>
    <source>
        <strain evidence="4">KD-1</strain>
    </source>
</reference>
<evidence type="ECO:0000256" key="2">
    <source>
        <dbReference type="ARBA" id="ARBA00022448"/>
    </source>
</evidence>
<dbReference type="SUPFAM" id="SSF53850">
    <property type="entry name" value="Periplasmic binding protein-like II"/>
    <property type="match status" value="1"/>
</dbReference>
<keyword evidence="3" id="KW-0812">Transmembrane</keyword>
<dbReference type="Gene3D" id="3.40.190.10">
    <property type="entry name" value="Periplasmic binding protein-like II"/>
    <property type="match status" value="1"/>
</dbReference>
<dbReference type="InterPro" id="IPR006059">
    <property type="entry name" value="SBP"/>
</dbReference>
<comment type="similarity">
    <text evidence="1">Belongs to the bacterial solute-binding protein 1 family.</text>
</comment>
<evidence type="ECO:0000256" key="1">
    <source>
        <dbReference type="ARBA" id="ARBA00008520"/>
    </source>
</evidence>
<dbReference type="EMBL" id="AP031322">
    <property type="protein sequence ID" value="BFH74568.1"/>
    <property type="molecule type" value="Genomic_DNA"/>
</dbReference>
<gene>
    <name evidence="4" type="ORF">SJAV_25120</name>
</gene>
<dbReference type="AlphaFoldDB" id="A0AAT9GUG7"/>
<organism evidence="4">
    <name type="scientific">Sulfurisphaera javensis</name>
    <dbReference type="NCBI Taxonomy" id="2049879"/>
    <lineage>
        <taxon>Archaea</taxon>
        <taxon>Thermoproteota</taxon>
        <taxon>Thermoprotei</taxon>
        <taxon>Sulfolobales</taxon>
        <taxon>Sulfolobaceae</taxon>
        <taxon>Sulfurisphaera</taxon>
    </lineage>
</organism>
<dbReference type="GeneID" id="92355470"/>
<evidence type="ECO:0000313" key="4">
    <source>
        <dbReference type="EMBL" id="BFH74568.1"/>
    </source>
</evidence>
<evidence type="ECO:0000256" key="3">
    <source>
        <dbReference type="SAM" id="Phobius"/>
    </source>
</evidence>
<accession>A0AAT9GUG7</accession>
<dbReference type="PANTHER" id="PTHR43649">
    <property type="entry name" value="ARABINOSE-BINDING PROTEIN-RELATED"/>
    <property type="match status" value="1"/>
</dbReference>
<dbReference type="KEGG" id="sjv:SJAV_25120"/>
<keyword evidence="2" id="KW-0813">Transport</keyword>
<dbReference type="Pfam" id="PF13416">
    <property type="entry name" value="SBP_bac_8"/>
    <property type="match status" value="1"/>
</dbReference>
<keyword evidence="3" id="KW-0472">Membrane</keyword>
<sequence>MHSKKGLSTTVIAIIVVVIIIIAAVAAYLVTSHHPTPVTPSTTTAPVTLTVVTFSGESAEFIQYEGKLFSESHPGVTVQVIQYPFSEYIDKELSALESRSTQYDIIGFTSTSAQEVAPYLVPLNLSDFNISDLIMPQEDFGGIIYNTTTHQNETIGIAYETAIYLIAYKTSIFDNTTLQEEFYQEYHMNFTPTTWQNWTVVINVDQFLTSHNITKYGFLIDDHEEHGIIDAFPAIFGYYYSRDSSLNYGLIGGIPGFNIMFEGKVLPGYNFPLPSFNSTAGVEALETYKELVSYEIPPSQVQVCYGNIADYYPEAPGAFLFTSQLSSLNSTEAQDTALAPLPSGYAETGTDFLGISKYSLHKQLALEFLEFLVSPQAQVNAFILFSKFPISKMAYQMLLSNTSIPSYERQWLTEVYKAALNAWANPPNIPPTYEELIPSFNTQVFSYLEGSTNNPQQVLSTAASKWMQYLESYYG</sequence>
<dbReference type="RefSeq" id="WP_369610068.1">
    <property type="nucleotide sequence ID" value="NZ_AP031322.1"/>
</dbReference>
<feature type="transmembrane region" description="Helical" evidence="3">
    <location>
        <begin position="7"/>
        <end position="30"/>
    </location>
</feature>
<name>A0AAT9GUG7_9CREN</name>
<proteinExistence type="inferred from homology"/>
<dbReference type="InterPro" id="IPR050490">
    <property type="entry name" value="Bact_solute-bd_prot1"/>
</dbReference>
<dbReference type="PANTHER" id="PTHR43649:SF29">
    <property type="entry name" value="OSMOPROTECTIVE COMPOUNDS-BINDING PROTEIN GGTB"/>
    <property type="match status" value="1"/>
</dbReference>
<keyword evidence="3" id="KW-1133">Transmembrane helix</keyword>